<dbReference type="GO" id="GO:0046872">
    <property type="term" value="F:metal ion binding"/>
    <property type="evidence" value="ECO:0007669"/>
    <property type="project" value="UniProtKB-KW"/>
</dbReference>
<accession>A0A9W5B6T0</accession>
<keyword evidence="5" id="KW-0812">Transmembrane</keyword>
<dbReference type="Gene3D" id="3.40.30.10">
    <property type="entry name" value="Glutaredoxin"/>
    <property type="match status" value="1"/>
</dbReference>
<dbReference type="Proteomes" id="UP000191933">
    <property type="component" value="Unassembled WGS sequence"/>
</dbReference>
<comment type="similarity">
    <text evidence="1">Belongs to the SCO1/2 family.</text>
</comment>
<feature type="disulfide bond" description="Redox-active" evidence="4">
    <location>
        <begin position="81"/>
        <end position="85"/>
    </location>
</feature>
<dbReference type="InterPro" id="IPR003782">
    <property type="entry name" value="SCO1/SenC"/>
</dbReference>
<dbReference type="SUPFAM" id="SSF52833">
    <property type="entry name" value="Thioredoxin-like"/>
    <property type="match status" value="1"/>
</dbReference>
<evidence type="ECO:0000313" key="6">
    <source>
        <dbReference type="EMBL" id="CUX02007.1"/>
    </source>
</evidence>
<dbReference type="InterPro" id="IPR036249">
    <property type="entry name" value="Thioredoxin-like_sf"/>
</dbReference>
<reference evidence="6 7" key="1">
    <citation type="submission" date="2016-01" db="EMBL/GenBank/DDBJ databases">
        <authorList>
            <person name="Regsiter A."/>
            <person name="william w."/>
        </authorList>
    </citation>
    <scope>NUCLEOTIDE SEQUENCE [LARGE SCALE GENOMIC DNA]</scope>
    <source>
        <strain evidence="6 7">CFBP 5494</strain>
    </source>
</reference>
<keyword evidence="2 3" id="KW-0186">Copper</keyword>
<name>A0A9W5B6T0_9HYPH</name>
<keyword evidence="5" id="KW-0472">Membrane</keyword>
<dbReference type="AlphaFoldDB" id="A0A9W5B6T0"/>
<dbReference type="Pfam" id="PF02630">
    <property type="entry name" value="SCO1-SenC"/>
    <property type="match status" value="1"/>
</dbReference>
<evidence type="ECO:0000256" key="5">
    <source>
        <dbReference type="SAM" id="Phobius"/>
    </source>
</evidence>
<proteinExistence type="inferred from homology"/>
<evidence type="ECO:0000256" key="2">
    <source>
        <dbReference type="ARBA" id="ARBA00023008"/>
    </source>
</evidence>
<dbReference type="EMBL" id="FBVY01000042">
    <property type="protein sequence ID" value="CUX02007.1"/>
    <property type="molecule type" value="Genomic_DNA"/>
</dbReference>
<keyword evidence="3" id="KW-0479">Metal-binding</keyword>
<evidence type="ECO:0000313" key="7">
    <source>
        <dbReference type="Proteomes" id="UP000191933"/>
    </source>
</evidence>
<keyword evidence="5" id="KW-1133">Transmembrane helix</keyword>
<gene>
    <name evidence="6" type="ORF">AGR2A_pa40039</name>
</gene>
<feature type="binding site" evidence="3">
    <location>
        <position position="85"/>
    </location>
    <ligand>
        <name>Cu cation</name>
        <dbReference type="ChEBI" id="CHEBI:23378"/>
    </ligand>
</feature>
<protein>
    <submittedName>
        <fullName evidence="6">Electron transport protein SCO1/SenC</fullName>
    </submittedName>
</protein>
<evidence type="ECO:0000256" key="4">
    <source>
        <dbReference type="PIRSR" id="PIRSR603782-2"/>
    </source>
</evidence>
<evidence type="ECO:0000256" key="1">
    <source>
        <dbReference type="ARBA" id="ARBA00010996"/>
    </source>
</evidence>
<evidence type="ECO:0000256" key="3">
    <source>
        <dbReference type="PIRSR" id="PIRSR603782-1"/>
    </source>
</evidence>
<feature type="binding site" evidence="3">
    <location>
        <position position="169"/>
    </location>
    <ligand>
        <name>Cu cation</name>
        <dbReference type="ChEBI" id="CHEBI:23378"/>
    </ligand>
</feature>
<feature type="binding site" evidence="3">
    <location>
        <position position="81"/>
    </location>
    <ligand>
        <name>Cu cation</name>
        <dbReference type="ChEBI" id="CHEBI:23378"/>
    </ligand>
</feature>
<dbReference type="FunFam" id="3.40.30.10:FF:000013">
    <property type="entry name" value="Blast:Protein SCO1 homolog, mitochondrial"/>
    <property type="match status" value="1"/>
</dbReference>
<comment type="caution">
    <text evidence="6">The sequence shown here is derived from an EMBL/GenBank/DDBJ whole genome shotgun (WGS) entry which is preliminary data.</text>
</comment>
<keyword evidence="7" id="KW-1185">Reference proteome</keyword>
<organism evidence="6 7">
    <name type="scientific">Agrobacterium genomosp. 2 str. CFBP 5494</name>
    <dbReference type="NCBI Taxonomy" id="1183436"/>
    <lineage>
        <taxon>Bacteria</taxon>
        <taxon>Pseudomonadati</taxon>
        <taxon>Pseudomonadota</taxon>
        <taxon>Alphaproteobacteria</taxon>
        <taxon>Hyphomicrobiales</taxon>
        <taxon>Rhizobiaceae</taxon>
        <taxon>Rhizobium/Agrobacterium group</taxon>
        <taxon>Agrobacterium</taxon>
        <taxon>Agrobacterium tumefaciens complex</taxon>
    </lineage>
</organism>
<dbReference type="CDD" id="cd02968">
    <property type="entry name" value="SCO"/>
    <property type="match status" value="1"/>
</dbReference>
<keyword evidence="4" id="KW-1015">Disulfide bond</keyword>
<sequence length="207" mass="22752">MIVLKIARTAAWGGSAILVAVLIAGYYMAPSGREHPTQSTHDRGIPSIGGPFELVSHKGKRFTHADVAGKAYLVFFGFTHCPDVCPTTLSELTILMDDLGADADRVTPIMITVDPERDTQKILSEYMSSFDSRIVALTGTPQQTEAAVKAFKAYYKKVPLDGGEYTMDHTAGIYMMSAAGAFVGTLDMHEPQDIRLRKLRRLVDRER</sequence>
<dbReference type="PANTHER" id="PTHR12151:SF25">
    <property type="entry name" value="LINALOOL DEHYDRATASE_ISOMERASE DOMAIN-CONTAINING PROTEIN"/>
    <property type="match status" value="1"/>
</dbReference>
<dbReference type="PANTHER" id="PTHR12151">
    <property type="entry name" value="ELECTRON TRANSPORT PROTIN SCO1/SENC FAMILY MEMBER"/>
    <property type="match status" value="1"/>
</dbReference>
<feature type="transmembrane region" description="Helical" evidence="5">
    <location>
        <begin position="12"/>
        <end position="29"/>
    </location>
</feature>